<dbReference type="KEGG" id="cfk:CFRA_02685"/>
<dbReference type="PANTHER" id="PTHR30532:SF24">
    <property type="entry name" value="FERRIC ENTEROBACTIN-BINDING PERIPLASMIC PROTEIN FEPB"/>
    <property type="match status" value="1"/>
</dbReference>
<dbReference type="GO" id="GO:1901678">
    <property type="term" value="P:iron coordination entity transport"/>
    <property type="evidence" value="ECO:0007669"/>
    <property type="project" value="UniProtKB-ARBA"/>
</dbReference>
<feature type="signal peptide" evidence="5">
    <location>
        <begin position="1"/>
        <end position="27"/>
    </location>
</feature>
<keyword evidence="3" id="KW-0813">Transport</keyword>
<evidence type="ECO:0000259" key="6">
    <source>
        <dbReference type="PROSITE" id="PS50983"/>
    </source>
</evidence>
<dbReference type="AlphaFoldDB" id="A0A1L7CR89"/>
<protein>
    <submittedName>
        <fullName evidence="7">ABC transporter substrate-binding protein</fullName>
    </submittedName>
</protein>
<comment type="similarity">
    <text evidence="2">Belongs to the bacterial solute-binding protein 8 family.</text>
</comment>
<dbReference type="RefSeq" id="WP_075663337.1">
    <property type="nucleotide sequence ID" value="NZ_CP009247.1"/>
</dbReference>
<evidence type="ECO:0000256" key="2">
    <source>
        <dbReference type="ARBA" id="ARBA00008814"/>
    </source>
</evidence>
<dbReference type="Proteomes" id="UP000185434">
    <property type="component" value="Chromosome"/>
</dbReference>
<evidence type="ECO:0000313" key="8">
    <source>
        <dbReference type="Proteomes" id="UP000185434"/>
    </source>
</evidence>
<dbReference type="PANTHER" id="PTHR30532">
    <property type="entry name" value="IRON III DICITRATE-BINDING PERIPLASMIC PROTEIN"/>
    <property type="match status" value="1"/>
</dbReference>
<dbReference type="CDD" id="cd01146">
    <property type="entry name" value="FhuD"/>
    <property type="match status" value="1"/>
</dbReference>
<keyword evidence="8" id="KW-1185">Reference proteome</keyword>
<sequence length="345" mass="36708">MHFRRPLRAGVAALTAVAAAVTLTACSSDGSEDSTAAASGETITVEHALGTAEIQGTPERVATVGWSNQEVPLALGVVPVGMPKADFGDDDGDGLLPWVSDKLQELGGETPELFDETDSIPFEKVAETDPDVILGASSGISQEDYDQLSAIAPTVAYPGKPWMTSLDEMIRSDAKAIGKEDEGEQLIEDLHKLVSDEMAKRPELKGKKVLFTSFGGESDSSKVGFYNLNDPRGGFLKDAGFGVPEIVEKESQDPEMFWSEVSAENPEVFDDVDAFVSYGSDDPAENEAQLKKMQADPLLGRIPAIREGHVTFLGNGPVAAAANPSPLGLSWGLGKYLDHIDEALK</sequence>
<dbReference type="PROSITE" id="PS50983">
    <property type="entry name" value="FE_B12_PBP"/>
    <property type="match status" value="1"/>
</dbReference>
<dbReference type="EMBL" id="CP009247">
    <property type="protein sequence ID" value="APT88360.1"/>
    <property type="molecule type" value="Genomic_DNA"/>
</dbReference>
<evidence type="ECO:0000313" key="7">
    <source>
        <dbReference type="EMBL" id="APT88360.1"/>
    </source>
</evidence>
<organism evidence="7 8">
    <name type="scientific">Corynebacterium frankenforstense DSM 45800</name>
    <dbReference type="NCBI Taxonomy" id="1437875"/>
    <lineage>
        <taxon>Bacteria</taxon>
        <taxon>Bacillati</taxon>
        <taxon>Actinomycetota</taxon>
        <taxon>Actinomycetes</taxon>
        <taxon>Mycobacteriales</taxon>
        <taxon>Corynebacteriaceae</taxon>
        <taxon>Corynebacterium</taxon>
    </lineage>
</organism>
<proteinExistence type="inferred from homology"/>
<reference evidence="7 8" key="1">
    <citation type="submission" date="2014-08" db="EMBL/GenBank/DDBJ databases">
        <title>Complete genome sequence of Corynebacterium frankenforstense ST18(T) (=DSM 45800(T)), isolated from raw cow milk.</title>
        <authorList>
            <person name="Ruckert C."/>
            <person name="Albersmeier A."/>
            <person name="Winkler A."/>
            <person name="Lipski A."/>
            <person name="Kalinowski J."/>
        </authorList>
    </citation>
    <scope>NUCLEOTIDE SEQUENCE [LARGE SCALE GENOMIC DNA]</scope>
    <source>
        <strain evidence="7 8">ST18</strain>
    </source>
</reference>
<dbReference type="InterPro" id="IPR002491">
    <property type="entry name" value="ABC_transptr_periplasmic_BD"/>
</dbReference>
<dbReference type="PROSITE" id="PS51257">
    <property type="entry name" value="PROKAR_LIPOPROTEIN"/>
    <property type="match status" value="1"/>
</dbReference>
<name>A0A1L7CR89_9CORY</name>
<dbReference type="InterPro" id="IPR051313">
    <property type="entry name" value="Bact_iron-sidero_bind"/>
</dbReference>
<dbReference type="Pfam" id="PF01497">
    <property type="entry name" value="Peripla_BP_2"/>
    <property type="match status" value="1"/>
</dbReference>
<keyword evidence="4 5" id="KW-0732">Signal</keyword>
<gene>
    <name evidence="7" type="ORF">CFRA_02685</name>
</gene>
<dbReference type="Gene3D" id="3.40.50.1980">
    <property type="entry name" value="Nitrogenase molybdenum iron protein domain"/>
    <property type="match status" value="2"/>
</dbReference>
<dbReference type="SUPFAM" id="SSF53807">
    <property type="entry name" value="Helical backbone' metal receptor"/>
    <property type="match status" value="1"/>
</dbReference>
<dbReference type="OrthoDB" id="1846031at2"/>
<feature type="domain" description="Fe/B12 periplasmic-binding" evidence="6">
    <location>
        <begin position="60"/>
        <end position="345"/>
    </location>
</feature>
<feature type="chain" id="PRO_5012792506" evidence="5">
    <location>
        <begin position="28"/>
        <end position="345"/>
    </location>
</feature>
<evidence type="ECO:0000256" key="3">
    <source>
        <dbReference type="ARBA" id="ARBA00022448"/>
    </source>
</evidence>
<evidence type="ECO:0000256" key="4">
    <source>
        <dbReference type="ARBA" id="ARBA00022729"/>
    </source>
</evidence>
<accession>A0A1L7CR89</accession>
<evidence type="ECO:0000256" key="1">
    <source>
        <dbReference type="ARBA" id="ARBA00004196"/>
    </source>
</evidence>
<dbReference type="GO" id="GO:0030288">
    <property type="term" value="C:outer membrane-bounded periplasmic space"/>
    <property type="evidence" value="ECO:0007669"/>
    <property type="project" value="TreeGrafter"/>
</dbReference>
<evidence type="ECO:0000256" key="5">
    <source>
        <dbReference type="SAM" id="SignalP"/>
    </source>
</evidence>
<comment type="subcellular location">
    <subcellularLocation>
        <location evidence="1">Cell envelope</location>
    </subcellularLocation>
</comment>
<dbReference type="STRING" id="1437875.CFRA_02685"/>